<organism evidence="7 8">
    <name type="scientific">Alkalimarinus sediminis</name>
    <dbReference type="NCBI Taxonomy" id="1632866"/>
    <lineage>
        <taxon>Bacteria</taxon>
        <taxon>Pseudomonadati</taxon>
        <taxon>Pseudomonadota</taxon>
        <taxon>Gammaproteobacteria</taxon>
        <taxon>Alteromonadales</taxon>
        <taxon>Alteromonadaceae</taxon>
        <taxon>Alkalimarinus</taxon>
    </lineage>
</organism>
<dbReference type="PANTHER" id="PTHR43300:SF7">
    <property type="entry name" value="UDP-N-ACETYLBACILLOSAMINE N-ACETYLTRANSFERASE"/>
    <property type="match status" value="1"/>
</dbReference>
<dbReference type="InterPro" id="IPR050179">
    <property type="entry name" value="Trans_hexapeptide_repeat"/>
</dbReference>
<keyword evidence="3" id="KW-0677">Repeat</keyword>
<dbReference type="InterPro" id="IPR011004">
    <property type="entry name" value="Trimer_LpxA-like_sf"/>
</dbReference>
<reference evidence="7" key="1">
    <citation type="submission" date="2022-07" db="EMBL/GenBank/DDBJ databases">
        <title>Alkalimarinus sp. nov., isolated from gut of a Alitta virens.</title>
        <authorList>
            <person name="Yang A.I."/>
            <person name="Shin N.-R."/>
        </authorList>
    </citation>
    <scope>NUCLEOTIDE SEQUENCE</scope>
    <source>
        <strain evidence="7">FA028</strain>
    </source>
</reference>
<protein>
    <submittedName>
        <fullName evidence="7">Acetyltransferase</fullName>
    </submittedName>
</protein>
<keyword evidence="2" id="KW-0808">Transferase</keyword>
<dbReference type="GO" id="GO:0016740">
    <property type="term" value="F:transferase activity"/>
    <property type="evidence" value="ECO:0007669"/>
    <property type="project" value="UniProtKB-KW"/>
</dbReference>
<evidence type="ECO:0000259" key="6">
    <source>
        <dbReference type="Pfam" id="PF17836"/>
    </source>
</evidence>
<dbReference type="Pfam" id="PF17836">
    <property type="entry name" value="PglD_N"/>
    <property type="match status" value="1"/>
</dbReference>
<name>A0A9E8HFT9_9ALTE</name>
<dbReference type="PROSITE" id="PS00101">
    <property type="entry name" value="HEXAPEP_TRANSFERASES"/>
    <property type="match status" value="1"/>
</dbReference>
<dbReference type="AlphaFoldDB" id="A0A9E8HFT9"/>
<dbReference type="PANTHER" id="PTHR43300">
    <property type="entry name" value="ACETYLTRANSFERASE"/>
    <property type="match status" value="1"/>
</dbReference>
<evidence type="ECO:0000313" key="8">
    <source>
        <dbReference type="Proteomes" id="UP001164472"/>
    </source>
</evidence>
<accession>A0A9E8HFT9</accession>
<dbReference type="Proteomes" id="UP001164472">
    <property type="component" value="Chromosome"/>
</dbReference>
<evidence type="ECO:0000256" key="2">
    <source>
        <dbReference type="ARBA" id="ARBA00022679"/>
    </source>
</evidence>
<dbReference type="SUPFAM" id="SSF51161">
    <property type="entry name" value="Trimeric LpxA-like enzymes"/>
    <property type="match status" value="1"/>
</dbReference>
<evidence type="ECO:0000313" key="7">
    <source>
        <dbReference type="EMBL" id="UZW73427.1"/>
    </source>
</evidence>
<dbReference type="Gene3D" id="2.160.10.10">
    <property type="entry name" value="Hexapeptide repeat proteins"/>
    <property type="match status" value="1"/>
</dbReference>
<comment type="similarity">
    <text evidence="1">Belongs to the transferase hexapeptide repeat family.</text>
</comment>
<gene>
    <name evidence="7" type="ORF">NNL22_10230</name>
</gene>
<dbReference type="InterPro" id="IPR018357">
    <property type="entry name" value="Hexapep_transf_CS"/>
</dbReference>
<dbReference type="RefSeq" id="WP_251809568.1">
    <property type="nucleotide sequence ID" value="NZ_CP101527.1"/>
</dbReference>
<keyword evidence="8" id="KW-1185">Reference proteome</keyword>
<feature type="binding site" evidence="5">
    <location>
        <position position="150"/>
    </location>
    <ligand>
        <name>acetyl-CoA</name>
        <dbReference type="ChEBI" id="CHEBI:57288"/>
    </ligand>
</feature>
<dbReference type="InterPro" id="IPR041561">
    <property type="entry name" value="PglD_N"/>
</dbReference>
<dbReference type="NCBIfam" id="TIGR03570">
    <property type="entry name" value="NeuD_NnaD"/>
    <property type="match status" value="1"/>
</dbReference>
<feature type="active site" description="Proton acceptor" evidence="4">
    <location>
        <position position="141"/>
    </location>
</feature>
<dbReference type="CDD" id="cd03360">
    <property type="entry name" value="LbH_AT_putative"/>
    <property type="match status" value="1"/>
</dbReference>
<dbReference type="InterPro" id="IPR020019">
    <property type="entry name" value="AcTrfase_PglD-like"/>
</dbReference>
<sequence>MAKPLIMLGAGGHAAVLAEILLQQDRELIAVVSPEPIKESSPLFGVTQIISDEEFLTIYSPQDVELVNGVGSIPKNNIRSQLLTFFTEKGYRFARVISPKAILSNFLTLEEGVQIMPGAIIQVNTVVGKNSIINTGAIVEHDCTIGINNHIAPGVTLSGGVITGSDVHVGTGANIIQGIHIGQAAVVGAGTTISRNVPAGQVLIPARSRVIS</sequence>
<evidence type="ECO:0000256" key="5">
    <source>
        <dbReference type="PIRSR" id="PIRSR620019-2"/>
    </source>
</evidence>
<proteinExistence type="inferred from homology"/>
<evidence type="ECO:0000256" key="4">
    <source>
        <dbReference type="PIRSR" id="PIRSR620019-1"/>
    </source>
</evidence>
<dbReference type="KEGG" id="asem:NNL22_10230"/>
<feature type="domain" description="PglD N-terminal" evidence="6">
    <location>
        <begin position="5"/>
        <end position="82"/>
    </location>
</feature>
<evidence type="ECO:0000256" key="1">
    <source>
        <dbReference type="ARBA" id="ARBA00007274"/>
    </source>
</evidence>
<evidence type="ECO:0000256" key="3">
    <source>
        <dbReference type="ARBA" id="ARBA00022737"/>
    </source>
</evidence>
<dbReference type="EMBL" id="CP101527">
    <property type="protein sequence ID" value="UZW73427.1"/>
    <property type="molecule type" value="Genomic_DNA"/>
</dbReference>
<dbReference type="Gene3D" id="3.40.50.20">
    <property type="match status" value="1"/>
</dbReference>
<feature type="site" description="Increases basicity of active site His" evidence="4">
    <location>
        <position position="142"/>
    </location>
</feature>